<evidence type="ECO:0000256" key="4">
    <source>
        <dbReference type="ARBA" id="ARBA00022741"/>
    </source>
</evidence>
<dbReference type="GO" id="GO:0005524">
    <property type="term" value="F:ATP binding"/>
    <property type="evidence" value="ECO:0007669"/>
    <property type="project" value="UniProtKB-KW"/>
</dbReference>
<evidence type="ECO:0000256" key="3">
    <source>
        <dbReference type="ARBA" id="ARBA00022737"/>
    </source>
</evidence>
<reference evidence="11 12" key="1">
    <citation type="submission" date="2024-11" db="EMBL/GenBank/DDBJ databases">
        <title>Chromosome-level genome assembly of the freshwater bivalve Anodonta woodiana.</title>
        <authorList>
            <person name="Chen X."/>
        </authorList>
    </citation>
    <scope>NUCLEOTIDE SEQUENCE [LARGE SCALE GENOMIC DNA]</scope>
    <source>
        <strain evidence="11">MN2024</strain>
        <tissue evidence="11">Gills</tissue>
    </source>
</reference>
<keyword evidence="6" id="KW-0067">ATP-binding</keyword>
<evidence type="ECO:0000256" key="1">
    <source>
        <dbReference type="ARBA" id="ARBA00012513"/>
    </source>
</evidence>
<dbReference type="InterPro" id="IPR041249">
    <property type="entry name" value="HEPN_DZIP3"/>
</dbReference>
<comment type="catalytic activity">
    <reaction evidence="7">
        <text>L-threonyl-[protein] + ATP = O-phospho-L-threonyl-[protein] + ADP + H(+)</text>
        <dbReference type="Rhea" id="RHEA:46608"/>
        <dbReference type="Rhea" id="RHEA-COMP:11060"/>
        <dbReference type="Rhea" id="RHEA-COMP:11605"/>
        <dbReference type="ChEBI" id="CHEBI:15378"/>
        <dbReference type="ChEBI" id="CHEBI:30013"/>
        <dbReference type="ChEBI" id="CHEBI:30616"/>
        <dbReference type="ChEBI" id="CHEBI:61977"/>
        <dbReference type="ChEBI" id="CHEBI:456216"/>
        <dbReference type="EC" id="2.7.11.1"/>
    </reaction>
</comment>
<evidence type="ECO:0000256" key="6">
    <source>
        <dbReference type="ARBA" id="ARBA00022840"/>
    </source>
</evidence>
<evidence type="ECO:0000256" key="7">
    <source>
        <dbReference type="ARBA" id="ARBA00047899"/>
    </source>
</evidence>
<keyword evidence="5" id="KW-0418">Kinase</keyword>
<evidence type="ECO:0000256" key="5">
    <source>
        <dbReference type="ARBA" id="ARBA00022777"/>
    </source>
</evidence>
<evidence type="ECO:0000256" key="8">
    <source>
        <dbReference type="ARBA" id="ARBA00048679"/>
    </source>
</evidence>
<keyword evidence="2" id="KW-0808">Transferase</keyword>
<dbReference type="PANTHER" id="PTHR12449">
    <property type="entry name" value="DEATH DOMAIN-CONTAINING PROTEIN"/>
    <property type="match status" value="1"/>
</dbReference>
<dbReference type="InterPro" id="IPR027417">
    <property type="entry name" value="P-loop_NTPase"/>
</dbReference>
<dbReference type="SUPFAM" id="SSF52540">
    <property type="entry name" value="P-loop containing nucleoside triphosphate hydrolases"/>
    <property type="match status" value="1"/>
</dbReference>
<dbReference type="GO" id="GO:0016301">
    <property type="term" value="F:kinase activity"/>
    <property type="evidence" value="ECO:0007669"/>
    <property type="project" value="UniProtKB-KW"/>
</dbReference>
<dbReference type="Proteomes" id="UP001634394">
    <property type="component" value="Unassembled WGS sequence"/>
</dbReference>
<evidence type="ECO:0000259" key="10">
    <source>
        <dbReference type="PROSITE" id="PS51424"/>
    </source>
</evidence>
<dbReference type="InterPro" id="IPR020859">
    <property type="entry name" value="ROC"/>
</dbReference>
<feature type="region of interest" description="Disordered" evidence="9">
    <location>
        <begin position="1034"/>
        <end position="1062"/>
    </location>
</feature>
<keyword evidence="4" id="KW-0547">Nucleotide-binding</keyword>
<organism evidence="11 12">
    <name type="scientific">Sinanodonta woodiana</name>
    <name type="common">Chinese pond mussel</name>
    <name type="synonym">Anodonta woodiana</name>
    <dbReference type="NCBI Taxonomy" id="1069815"/>
    <lineage>
        <taxon>Eukaryota</taxon>
        <taxon>Metazoa</taxon>
        <taxon>Spiralia</taxon>
        <taxon>Lophotrochozoa</taxon>
        <taxon>Mollusca</taxon>
        <taxon>Bivalvia</taxon>
        <taxon>Autobranchia</taxon>
        <taxon>Heteroconchia</taxon>
        <taxon>Palaeoheterodonta</taxon>
        <taxon>Unionida</taxon>
        <taxon>Unionoidea</taxon>
        <taxon>Unionidae</taxon>
        <taxon>Unioninae</taxon>
        <taxon>Sinanodonta</taxon>
    </lineage>
</organism>
<evidence type="ECO:0000313" key="12">
    <source>
        <dbReference type="Proteomes" id="UP001634394"/>
    </source>
</evidence>
<dbReference type="Gene3D" id="3.30.70.1390">
    <property type="entry name" value="ROC domain from the Parkinson's disease-associated leucine-rich repeat kinase 2"/>
    <property type="match status" value="1"/>
</dbReference>
<dbReference type="Pfam" id="PF08477">
    <property type="entry name" value="Roc"/>
    <property type="match status" value="1"/>
</dbReference>
<name>A0ABD3XU16_SINWO</name>
<dbReference type="CDD" id="cd00882">
    <property type="entry name" value="Ras_like_GTPase"/>
    <property type="match status" value="1"/>
</dbReference>
<comment type="catalytic activity">
    <reaction evidence="8">
        <text>L-seryl-[protein] + ATP = O-phospho-L-seryl-[protein] + ADP + H(+)</text>
        <dbReference type="Rhea" id="RHEA:17989"/>
        <dbReference type="Rhea" id="RHEA-COMP:9863"/>
        <dbReference type="Rhea" id="RHEA-COMP:11604"/>
        <dbReference type="ChEBI" id="CHEBI:15378"/>
        <dbReference type="ChEBI" id="CHEBI:29999"/>
        <dbReference type="ChEBI" id="CHEBI:30616"/>
        <dbReference type="ChEBI" id="CHEBI:83421"/>
        <dbReference type="ChEBI" id="CHEBI:456216"/>
        <dbReference type="EC" id="2.7.11.1"/>
    </reaction>
</comment>
<dbReference type="Gene3D" id="1.10.10.10">
    <property type="entry name" value="Winged helix-like DNA-binding domain superfamily/Winged helix DNA-binding domain"/>
    <property type="match status" value="2"/>
</dbReference>
<evidence type="ECO:0000256" key="2">
    <source>
        <dbReference type="ARBA" id="ARBA00022679"/>
    </source>
</evidence>
<dbReference type="InterPro" id="IPR036388">
    <property type="entry name" value="WH-like_DNA-bd_sf"/>
</dbReference>
<evidence type="ECO:0000313" key="11">
    <source>
        <dbReference type="EMBL" id="KAL3889714.1"/>
    </source>
</evidence>
<evidence type="ECO:0000256" key="9">
    <source>
        <dbReference type="SAM" id="MobiDB-lite"/>
    </source>
</evidence>
<protein>
    <recommendedName>
        <fullName evidence="1">non-specific serine/threonine protein kinase</fullName>
        <ecNumber evidence="1">2.7.11.1</ecNumber>
    </recommendedName>
</protein>
<proteinExistence type="predicted"/>
<dbReference type="EMBL" id="JBJQND010000001">
    <property type="protein sequence ID" value="KAL3889714.1"/>
    <property type="molecule type" value="Genomic_DNA"/>
</dbReference>
<sequence>MDDRSIQLFEEALKDGEETVHNIRIMVVGHMGVGKTTLVKRLLGEEVNISERHSTEGIDVYVNCCDVSLSTLEWTRRTKEESTVYQLEEYAAHQQEESIAHQQEEYIVYQLEEYTAHQQEQYITHQQQEPIAHQEEESTVYQLEEYAAHQQEESIVYQLEENSAHQEEESSSAVVQKKHTQSKTNTIAMIQLLKENVNKIEGASENSLLTIWDFAGQYAFYTTHQTFLTRRAIYILVSDVSVQVTDLVADDCYFDSKGLMKCQVHELVEVWLNSIHSCALPPEADSPPVILVGTHVDKISQDKTHEICERYFREIRSYLKDKPTRFHLIDEDFAIDNTIVDSKLEDLKRKIVEVASQQPYWGEKIPARWLPLEQELMRRKADGVKVISHEDVEKINKEGTVQIENSEELDLFLRFLHETGTIIYFSIEILRENIVLDPTWLIDALKTLINAQPDLPEGPADNVVSQKWSDFKGKGILSSELIDAIWTKEKYPELHAHRDHMLMIMEQLNIIAKPRAFSEIGEKTESCYLAPCMLRQESPSEIISPEQDPRMVSTPVLCCVFTGKFLPPPIFHRLIAACITRWPVAKKKETSENLIFCGCCIFDLDLFHRLTLHCKSHIIFARITRMVVDEVKTPDDVLCTRVRKFITLNLSKITSYLGQNLKYELCTLWSPSQALSDDGSAPPFQMWFADEGHDWDSSILPEHMNHARIYVALVTVCTNALREILLTHVPKPYTNIYKAIYAKKADLTKKPQTRRGQCQNALLLPDQCQVVFPDPSIQYVASVNQFDITLLYILIRNVSTVSASLMNWGNDPIEKPFRDRCLGASVERIRLYRNQIGHSMDGKLSQKDFEKYWNNIDAVLDDIEQALGTQGYRAQLEKQRRQDKSNVICKRYFSEIRSYLKDKPTRFHLIDEDFAIDNTVVDRKLENLKRKIVEVASQQPYWGEKIPARWLPLEQELMKRKADGVKVISREDVEKINKEGTVQIAKSEELDLFLRFLHEIGTIIYFSTEILRENIVLDPTWLIDALKTLINSQPDLPEGPAGGSADNRTQPNNPANSVASPNWSDLKRKGILSSELIDAVWTIEKYPELHANKDHMLLIMEQLNIIAKPRVFSEIGEKIESYFLAPCMLRQESPKELISPVEDPLLNLKYELCTWWSPSKVVSEDGSAPPFQMWFADEGHDSDAPIMQEHMNHARLYVALVTVCTNALREILLTKVPKPHANIYQAIWAKKADLINKTQARRGQWQNSLLLPDQCQVVFPDPFGRYVASVDQFDISLLYILIRHVSTVSASVMDWGNDPIEKPSRDRCLGASVERIRIYRNKISHSMDGKITQQEFNDYWNKIDAVLDDIEQALGKQGFKVQLEKQRRQVISVYEAC</sequence>
<accession>A0ABD3XU16</accession>
<feature type="compositionally biased region" description="Low complexity" evidence="9">
    <location>
        <begin position="1051"/>
        <end position="1062"/>
    </location>
</feature>
<dbReference type="InterPro" id="IPR032171">
    <property type="entry name" value="COR-A"/>
</dbReference>
<gene>
    <name evidence="11" type="ORF">ACJMK2_002043</name>
</gene>
<feature type="domain" description="Roc" evidence="10">
    <location>
        <begin position="16"/>
        <end position="358"/>
    </location>
</feature>
<keyword evidence="3" id="KW-0677">Repeat</keyword>
<dbReference type="Gene3D" id="3.40.50.300">
    <property type="entry name" value="P-loop containing nucleotide triphosphate hydrolases"/>
    <property type="match status" value="2"/>
</dbReference>
<dbReference type="InterPro" id="IPR039788">
    <property type="entry name" value="NOL4/NOL4L"/>
</dbReference>
<dbReference type="Pfam" id="PF18738">
    <property type="entry name" value="HEPN_DZIP3"/>
    <property type="match status" value="2"/>
</dbReference>
<keyword evidence="12" id="KW-1185">Reference proteome</keyword>
<comment type="caution">
    <text evidence="11">The sequence shown here is derived from an EMBL/GenBank/DDBJ whole genome shotgun (WGS) entry which is preliminary data.</text>
</comment>
<dbReference type="Pfam" id="PF16095">
    <property type="entry name" value="COR-A"/>
    <property type="match status" value="2"/>
</dbReference>
<dbReference type="PANTHER" id="PTHR12449:SF18">
    <property type="entry name" value="DEATH DOMAIN-CONTAINING PROTEIN"/>
    <property type="match status" value="1"/>
</dbReference>
<dbReference type="PROSITE" id="PS51424">
    <property type="entry name" value="ROC"/>
    <property type="match status" value="1"/>
</dbReference>
<dbReference type="EC" id="2.7.11.1" evidence="1"/>